<evidence type="ECO:0000313" key="7">
    <source>
        <dbReference type="Proteomes" id="UP001528920"/>
    </source>
</evidence>
<comment type="catalytic activity">
    <reaction evidence="1">
        <text>ATP + protein L-histidine = ADP + protein N-phospho-L-histidine.</text>
        <dbReference type="EC" id="2.7.13.3"/>
    </reaction>
</comment>
<dbReference type="Pfam" id="PF00512">
    <property type="entry name" value="HisKA"/>
    <property type="match status" value="1"/>
</dbReference>
<proteinExistence type="predicted"/>
<dbReference type="PROSITE" id="PS50109">
    <property type="entry name" value="HIS_KIN"/>
    <property type="match status" value="1"/>
</dbReference>
<dbReference type="InterPro" id="IPR036890">
    <property type="entry name" value="HATPase_C_sf"/>
</dbReference>
<dbReference type="PANTHER" id="PTHR43547:SF2">
    <property type="entry name" value="HYBRID SIGNAL TRANSDUCTION HISTIDINE KINASE C"/>
    <property type="match status" value="1"/>
</dbReference>
<dbReference type="CDD" id="cd00075">
    <property type="entry name" value="HATPase"/>
    <property type="match status" value="1"/>
</dbReference>
<dbReference type="EMBL" id="JAKJSC010000002">
    <property type="protein sequence ID" value="MDE5418799.1"/>
    <property type="molecule type" value="Genomic_DNA"/>
</dbReference>
<dbReference type="CDD" id="cd00082">
    <property type="entry name" value="HisKA"/>
    <property type="match status" value="1"/>
</dbReference>
<evidence type="ECO:0000313" key="6">
    <source>
        <dbReference type="EMBL" id="MDE5418799.1"/>
    </source>
</evidence>
<evidence type="ECO:0000256" key="4">
    <source>
        <dbReference type="SAM" id="Phobius"/>
    </source>
</evidence>
<dbReference type="InterPro" id="IPR036097">
    <property type="entry name" value="HisK_dim/P_sf"/>
</dbReference>
<feature type="transmembrane region" description="Helical" evidence="4">
    <location>
        <begin position="12"/>
        <end position="33"/>
    </location>
</feature>
<sequence length="498" mass="57988">MSTNKINSKKLKIISPMVLSMLLLITFVGYWLYNQYYHEKKNLQSNLSSLYHSTNQDAGFILYYKNILKPALNFTDTTNYSKLNIIADKTSVKKKKEYIIALNKFIKSNEKHYTKLFNTIDSKLMVPDSLDKNWFYDIYRIGYKYQIYSTSRINPNQQVTTDTSYQFFQNLFLRKLNKKFTDIKIKKEEEIENLNSDNLNKIKSQLFKRGKLGILLYRNGSAKPKVLLFDNYFLYLISIILPQIIFALVLIGFSIFALVFAYRSYLTQMRLNLLRSDFISNITHELKIPVATAKTALEAILNFGISDDKEKTKSYLKMVALEMNRLDKLTTRVLEHSRLETRQHLLHKEVTNLNDFIDRIRNSVQMIYPDSVKINYENPSEIITLPIDQVYIEGVIRNLIDNSIKYGGKGVNIKAKLWQNENQVFISIEDNGPGIAKEYIDKVFDQFFRVPIGNQHNVKGFGLGLSFAALVMQQHNGKISVENLKEKGCRFTLKFTRS</sequence>
<dbReference type="SUPFAM" id="SSF47384">
    <property type="entry name" value="Homodimeric domain of signal transducing histidine kinase"/>
    <property type="match status" value="1"/>
</dbReference>
<evidence type="ECO:0000256" key="1">
    <source>
        <dbReference type="ARBA" id="ARBA00000085"/>
    </source>
</evidence>
<keyword evidence="6" id="KW-0808">Transferase</keyword>
<dbReference type="InterPro" id="IPR004358">
    <property type="entry name" value="Sig_transdc_His_kin-like_C"/>
</dbReference>
<dbReference type="EC" id="2.7.13.3" evidence="2"/>
<evidence type="ECO:0000256" key="2">
    <source>
        <dbReference type="ARBA" id="ARBA00012438"/>
    </source>
</evidence>
<comment type="caution">
    <text evidence="6">The sequence shown here is derived from an EMBL/GenBank/DDBJ whole genome shotgun (WGS) entry which is preliminary data.</text>
</comment>
<keyword evidence="7" id="KW-1185">Reference proteome</keyword>
<dbReference type="SMART" id="SM00387">
    <property type="entry name" value="HATPase_c"/>
    <property type="match status" value="1"/>
</dbReference>
<dbReference type="InterPro" id="IPR003661">
    <property type="entry name" value="HisK_dim/P_dom"/>
</dbReference>
<dbReference type="Pfam" id="PF02518">
    <property type="entry name" value="HATPase_c"/>
    <property type="match status" value="1"/>
</dbReference>
<dbReference type="SUPFAM" id="SSF55874">
    <property type="entry name" value="ATPase domain of HSP90 chaperone/DNA topoisomerase II/histidine kinase"/>
    <property type="match status" value="1"/>
</dbReference>
<keyword evidence="6" id="KW-0418">Kinase</keyword>
<dbReference type="Proteomes" id="UP001528920">
    <property type="component" value="Unassembled WGS sequence"/>
</dbReference>
<organism evidence="6 7">
    <name type="scientific">Paralabilibaculum antarcticum</name>
    <dbReference type="NCBI Taxonomy" id="2912572"/>
    <lineage>
        <taxon>Bacteria</taxon>
        <taxon>Pseudomonadati</taxon>
        <taxon>Bacteroidota</taxon>
        <taxon>Bacteroidia</taxon>
        <taxon>Marinilabiliales</taxon>
        <taxon>Marinifilaceae</taxon>
        <taxon>Paralabilibaculum</taxon>
    </lineage>
</organism>
<accession>A0ABT5VWX4</accession>
<dbReference type="Gene3D" id="1.10.287.130">
    <property type="match status" value="1"/>
</dbReference>
<feature type="transmembrane region" description="Helical" evidence="4">
    <location>
        <begin position="232"/>
        <end position="262"/>
    </location>
</feature>
<feature type="domain" description="Histidine kinase" evidence="5">
    <location>
        <begin position="281"/>
        <end position="498"/>
    </location>
</feature>
<keyword evidence="4" id="KW-0472">Membrane</keyword>
<name>A0ABT5VWX4_9BACT</name>
<reference evidence="6 7" key="1">
    <citation type="submission" date="2022-01" db="EMBL/GenBank/DDBJ databases">
        <title>Labilibaculum sp. nov, a marine bacterium isolated from Antarctica.</title>
        <authorList>
            <person name="Dai W."/>
        </authorList>
    </citation>
    <scope>NUCLEOTIDE SEQUENCE [LARGE SCALE GENOMIC DNA]</scope>
    <source>
        <strain evidence="6 7">DW002</strain>
    </source>
</reference>
<evidence type="ECO:0000259" key="5">
    <source>
        <dbReference type="PROSITE" id="PS50109"/>
    </source>
</evidence>
<dbReference type="SMART" id="SM00388">
    <property type="entry name" value="HisKA"/>
    <property type="match status" value="1"/>
</dbReference>
<dbReference type="RefSeq" id="WP_275110131.1">
    <property type="nucleotide sequence ID" value="NZ_JAKJSC010000002.1"/>
</dbReference>
<protein>
    <recommendedName>
        <fullName evidence="2">histidine kinase</fullName>
        <ecNumber evidence="2">2.7.13.3</ecNumber>
    </recommendedName>
</protein>
<dbReference type="PRINTS" id="PR00344">
    <property type="entry name" value="BCTRLSENSOR"/>
</dbReference>
<keyword evidence="3" id="KW-0597">Phosphoprotein</keyword>
<dbReference type="InterPro" id="IPR003594">
    <property type="entry name" value="HATPase_dom"/>
</dbReference>
<dbReference type="Gene3D" id="3.30.565.10">
    <property type="entry name" value="Histidine kinase-like ATPase, C-terminal domain"/>
    <property type="match status" value="1"/>
</dbReference>
<gene>
    <name evidence="6" type="ORF">L3049_12355</name>
</gene>
<keyword evidence="4" id="KW-1133">Transmembrane helix</keyword>
<dbReference type="PANTHER" id="PTHR43547">
    <property type="entry name" value="TWO-COMPONENT HISTIDINE KINASE"/>
    <property type="match status" value="1"/>
</dbReference>
<keyword evidence="4" id="KW-0812">Transmembrane</keyword>
<dbReference type="InterPro" id="IPR005467">
    <property type="entry name" value="His_kinase_dom"/>
</dbReference>
<dbReference type="GO" id="GO:0016301">
    <property type="term" value="F:kinase activity"/>
    <property type="evidence" value="ECO:0007669"/>
    <property type="project" value="UniProtKB-KW"/>
</dbReference>
<evidence type="ECO:0000256" key="3">
    <source>
        <dbReference type="ARBA" id="ARBA00022553"/>
    </source>
</evidence>